<evidence type="ECO:0000259" key="6">
    <source>
        <dbReference type="PROSITE" id="PS50011"/>
    </source>
</evidence>
<dbReference type="InterPro" id="IPR001245">
    <property type="entry name" value="Ser-Thr/Tyr_kinase_cat_dom"/>
</dbReference>
<dbReference type="Gene3D" id="1.10.510.10">
    <property type="entry name" value="Transferase(Phosphotransferase) domain 1"/>
    <property type="match status" value="1"/>
</dbReference>
<dbReference type="GO" id="GO:0005524">
    <property type="term" value="F:ATP binding"/>
    <property type="evidence" value="ECO:0007669"/>
    <property type="project" value="InterPro"/>
</dbReference>
<evidence type="ECO:0000256" key="3">
    <source>
        <dbReference type="ARBA" id="ARBA00022729"/>
    </source>
</evidence>
<dbReference type="InterPro" id="IPR051716">
    <property type="entry name" value="Plant_RL_S/T_kinase"/>
</dbReference>
<evidence type="ECO:0000313" key="8">
    <source>
        <dbReference type="Proteomes" id="UP001295740"/>
    </source>
</evidence>
<organism evidence="7 8">
    <name type="scientific">Anthostomella pinea</name>
    <dbReference type="NCBI Taxonomy" id="933095"/>
    <lineage>
        <taxon>Eukaryota</taxon>
        <taxon>Fungi</taxon>
        <taxon>Dikarya</taxon>
        <taxon>Ascomycota</taxon>
        <taxon>Pezizomycotina</taxon>
        <taxon>Sordariomycetes</taxon>
        <taxon>Xylariomycetidae</taxon>
        <taxon>Xylariales</taxon>
        <taxon>Xylariaceae</taxon>
        <taxon>Anthostomella</taxon>
    </lineage>
</organism>
<dbReference type="PROSITE" id="PS50011">
    <property type="entry name" value="PROTEIN_KINASE_DOM"/>
    <property type="match status" value="1"/>
</dbReference>
<dbReference type="InterPro" id="IPR011009">
    <property type="entry name" value="Kinase-like_dom_sf"/>
</dbReference>
<comment type="caution">
    <text evidence="7">The sequence shown here is derived from an EMBL/GenBank/DDBJ whole genome shotgun (WGS) entry which is preliminary data.</text>
</comment>
<dbReference type="AlphaFoldDB" id="A0AAI8VE89"/>
<dbReference type="GO" id="GO:0016020">
    <property type="term" value="C:membrane"/>
    <property type="evidence" value="ECO:0007669"/>
    <property type="project" value="UniProtKB-SubCell"/>
</dbReference>
<dbReference type="Pfam" id="PF07714">
    <property type="entry name" value="PK_Tyr_Ser-Thr"/>
    <property type="match status" value="1"/>
</dbReference>
<dbReference type="InterPro" id="IPR000719">
    <property type="entry name" value="Prot_kinase_dom"/>
</dbReference>
<keyword evidence="3" id="KW-0732">Signal</keyword>
<dbReference type="GO" id="GO:0004672">
    <property type="term" value="F:protein kinase activity"/>
    <property type="evidence" value="ECO:0007669"/>
    <property type="project" value="InterPro"/>
</dbReference>
<dbReference type="PANTHER" id="PTHR48053">
    <property type="entry name" value="LEUCINE RICH REPEAT FAMILY PROTEIN, EXPRESSED"/>
    <property type="match status" value="1"/>
</dbReference>
<dbReference type="SUPFAM" id="SSF56112">
    <property type="entry name" value="Protein kinase-like (PK-like)"/>
    <property type="match status" value="1"/>
</dbReference>
<gene>
    <name evidence="7" type="ORF">KHLLAP_LOCUS3517</name>
</gene>
<dbReference type="SUPFAM" id="SSF52058">
    <property type="entry name" value="L domain-like"/>
    <property type="match status" value="1"/>
</dbReference>
<proteinExistence type="predicted"/>
<feature type="region of interest" description="Disordered" evidence="5">
    <location>
        <begin position="1"/>
        <end position="23"/>
    </location>
</feature>
<dbReference type="Proteomes" id="UP001295740">
    <property type="component" value="Unassembled WGS sequence"/>
</dbReference>
<evidence type="ECO:0000313" key="7">
    <source>
        <dbReference type="EMBL" id="CAJ2503049.1"/>
    </source>
</evidence>
<keyword evidence="4" id="KW-0677">Repeat</keyword>
<name>A0AAI8VE89_9PEZI</name>
<dbReference type="InterPro" id="IPR001611">
    <property type="entry name" value="Leu-rich_rpt"/>
</dbReference>
<protein>
    <submittedName>
        <fullName evidence="7">Uu.00g104430.m01.CDS01</fullName>
    </submittedName>
</protein>
<keyword evidence="2" id="KW-0433">Leucine-rich repeat</keyword>
<feature type="domain" description="Protein kinase" evidence="6">
    <location>
        <begin position="252"/>
        <end position="480"/>
    </location>
</feature>
<dbReference type="EMBL" id="CAUWAG010000004">
    <property type="protein sequence ID" value="CAJ2503049.1"/>
    <property type="molecule type" value="Genomic_DNA"/>
</dbReference>
<dbReference type="Pfam" id="PF00560">
    <property type="entry name" value="LRR_1"/>
    <property type="match status" value="1"/>
</dbReference>
<sequence length="480" mass="52801">MLLPYLDEQSPMATRQADEAMSDHLDKEPTRRLMVSSATCTFHTERPSHPALVESPAPVAKLKITKPLRHFPAEIYTHAESLEHLDLSGTGLSVLPEDFGRLRKLKVAFFSDCNFSVFPRQLASCPDLEMVAFRGNGMREVPEASLPPRLRWLILTNNLIGALPRSIRTCVRLQKCMLSGNQLCDLPEEMASCRKLGLRLAANRIEQLPGWLFGLPELAFLSFAGNPCASSASASECDGSSSGLVNVSFDDLRVQEVHGEGASGVISKAVWHRGGHAQQVAIKLFKGTVTSDGAPMDEMRACIRAGSHANLIDPLGEICDHSNKGLVMQLIPAHYTTLGLPPSLESCTRDCFSQTSRLTTAQGLRILQSVASAAEHLHQRRVAHGDMYAHNILFDEQEHALLGDFGAASMYGDGHKMEQLEVLAFAHLMEDVWRLIKANFDEGEMRIAMLLAALHRRCSLPVGSERPTFAELSRSLSEMK</sequence>
<comment type="subcellular location">
    <subcellularLocation>
        <location evidence="1">Membrane</location>
        <topology evidence="1">Single-pass membrane protein</topology>
    </subcellularLocation>
</comment>
<evidence type="ECO:0000256" key="1">
    <source>
        <dbReference type="ARBA" id="ARBA00004167"/>
    </source>
</evidence>
<dbReference type="Gene3D" id="3.80.10.10">
    <property type="entry name" value="Ribonuclease Inhibitor"/>
    <property type="match status" value="1"/>
</dbReference>
<dbReference type="PANTHER" id="PTHR48053:SF71">
    <property type="entry name" value="LEUCINE RICH REPEAT FAMILY PROTEIN, EXPRESSED"/>
    <property type="match status" value="1"/>
</dbReference>
<reference evidence="7" key="1">
    <citation type="submission" date="2023-10" db="EMBL/GenBank/DDBJ databases">
        <authorList>
            <person name="Hackl T."/>
        </authorList>
    </citation>
    <scope>NUCLEOTIDE SEQUENCE</scope>
</reference>
<evidence type="ECO:0000256" key="2">
    <source>
        <dbReference type="ARBA" id="ARBA00022614"/>
    </source>
</evidence>
<evidence type="ECO:0000256" key="4">
    <source>
        <dbReference type="ARBA" id="ARBA00022737"/>
    </source>
</evidence>
<dbReference type="InterPro" id="IPR032675">
    <property type="entry name" value="LRR_dom_sf"/>
</dbReference>
<keyword evidence="8" id="KW-1185">Reference proteome</keyword>
<accession>A0AAI8VE89</accession>
<dbReference type="Gene3D" id="3.30.200.20">
    <property type="entry name" value="Phosphorylase Kinase, domain 1"/>
    <property type="match status" value="1"/>
</dbReference>
<evidence type="ECO:0000256" key="5">
    <source>
        <dbReference type="SAM" id="MobiDB-lite"/>
    </source>
</evidence>